<evidence type="ECO:0000313" key="1">
    <source>
        <dbReference type="EMBL" id="CAF4961690.1"/>
    </source>
</evidence>
<feature type="non-terminal residue" evidence="1">
    <location>
        <position position="51"/>
    </location>
</feature>
<sequence>MLPIYRLRNLRSYSLKINVADNDFDPYICLWSDGPDQCGGLTNNVPGGLID</sequence>
<reference evidence="1" key="1">
    <citation type="submission" date="2021-02" db="EMBL/GenBank/DDBJ databases">
        <authorList>
            <person name="Nowell W R."/>
        </authorList>
    </citation>
    <scope>NUCLEOTIDE SEQUENCE</scope>
</reference>
<dbReference type="EMBL" id="CAJOBI010191190">
    <property type="protein sequence ID" value="CAF4961690.1"/>
    <property type="molecule type" value="Genomic_DNA"/>
</dbReference>
<evidence type="ECO:0000313" key="2">
    <source>
        <dbReference type="Proteomes" id="UP000676336"/>
    </source>
</evidence>
<protein>
    <submittedName>
        <fullName evidence="1">Uncharacterized protein</fullName>
    </submittedName>
</protein>
<proteinExistence type="predicted"/>
<accession>A0A8S3DBR5</accession>
<organism evidence="1 2">
    <name type="scientific">Rotaria magnacalcarata</name>
    <dbReference type="NCBI Taxonomy" id="392030"/>
    <lineage>
        <taxon>Eukaryota</taxon>
        <taxon>Metazoa</taxon>
        <taxon>Spiralia</taxon>
        <taxon>Gnathifera</taxon>
        <taxon>Rotifera</taxon>
        <taxon>Eurotatoria</taxon>
        <taxon>Bdelloidea</taxon>
        <taxon>Philodinida</taxon>
        <taxon>Philodinidae</taxon>
        <taxon>Rotaria</taxon>
    </lineage>
</organism>
<dbReference type="Proteomes" id="UP000676336">
    <property type="component" value="Unassembled WGS sequence"/>
</dbReference>
<gene>
    <name evidence="1" type="ORF">SMN809_LOCUS54645</name>
</gene>
<name>A0A8S3DBR5_9BILA</name>
<dbReference type="AlphaFoldDB" id="A0A8S3DBR5"/>
<comment type="caution">
    <text evidence="1">The sequence shown here is derived from an EMBL/GenBank/DDBJ whole genome shotgun (WGS) entry which is preliminary data.</text>
</comment>